<proteinExistence type="predicted"/>
<protein>
    <submittedName>
        <fullName evidence="2">DUF4169 domain-containing protein</fullName>
    </submittedName>
</protein>
<evidence type="ECO:0000313" key="3">
    <source>
        <dbReference type="Proteomes" id="UP000474957"/>
    </source>
</evidence>
<dbReference type="EMBL" id="WIND01000002">
    <property type="protein sequence ID" value="MSU89037.1"/>
    <property type="molecule type" value="Genomic_DNA"/>
</dbReference>
<keyword evidence="3" id="KW-1185">Reference proteome</keyword>
<accession>A0A6L5YXS0</accession>
<dbReference type="AlphaFoldDB" id="A0A6L5YXS0"/>
<organism evidence="2 3">
    <name type="scientific">Halovulum marinum</name>
    <dbReference type="NCBI Taxonomy" id="2662447"/>
    <lineage>
        <taxon>Bacteria</taxon>
        <taxon>Pseudomonadati</taxon>
        <taxon>Pseudomonadota</taxon>
        <taxon>Alphaproteobacteria</taxon>
        <taxon>Rhodobacterales</taxon>
        <taxon>Paracoccaceae</taxon>
        <taxon>Halovulum</taxon>
    </lineage>
</organism>
<evidence type="ECO:0000313" key="2">
    <source>
        <dbReference type="EMBL" id="MSU89037.1"/>
    </source>
</evidence>
<gene>
    <name evidence="2" type="ORF">GE300_05275</name>
</gene>
<feature type="compositionally biased region" description="Basic and acidic residues" evidence="1">
    <location>
        <begin position="16"/>
        <end position="28"/>
    </location>
</feature>
<feature type="region of interest" description="Disordered" evidence="1">
    <location>
        <begin position="1"/>
        <end position="67"/>
    </location>
</feature>
<evidence type="ECO:0000256" key="1">
    <source>
        <dbReference type="SAM" id="MobiDB-lite"/>
    </source>
</evidence>
<dbReference type="Proteomes" id="UP000474957">
    <property type="component" value="Unassembled WGS sequence"/>
</dbReference>
<name>A0A6L5YXS0_9RHOB</name>
<sequence>MTGQTINLRRARKARSRAEKRARSDAETRAGTAAASEPARLDRARRAQQARQLDGHRLEDSPDDDAS</sequence>
<dbReference type="RefSeq" id="WP_154445495.1">
    <property type="nucleotide sequence ID" value="NZ_WIND01000002.1"/>
</dbReference>
<reference evidence="2 3" key="1">
    <citation type="submission" date="2019-10" db="EMBL/GenBank/DDBJ databases">
        <title>Cognatihalovulum marinum gen. nov. sp. nov., a new member of the family Rhodobacteraceae isolated from deep seawater of the Northwest Indian Ocean.</title>
        <authorList>
            <person name="Ruan C."/>
            <person name="Wang J."/>
            <person name="Zheng X."/>
            <person name="Song L."/>
            <person name="Zhu Y."/>
            <person name="Huang Y."/>
            <person name="Lu Z."/>
            <person name="Du W."/>
            <person name="Huang L."/>
            <person name="Dai X."/>
        </authorList>
    </citation>
    <scope>NUCLEOTIDE SEQUENCE [LARGE SCALE GENOMIC DNA]</scope>
    <source>
        <strain evidence="2 3">2CG4</strain>
    </source>
</reference>
<comment type="caution">
    <text evidence="2">The sequence shown here is derived from an EMBL/GenBank/DDBJ whole genome shotgun (WGS) entry which is preliminary data.</text>
</comment>